<protein>
    <recommendedName>
        <fullName evidence="4">Ferredoxin</fullName>
    </recommendedName>
</protein>
<evidence type="ECO:0008006" key="4">
    <source>
        <dbReference type="Google" id="ProtNLM"/>
    </source>
</evidence>
<dbReference type="RefSeq" id="WP_330132408.1">
    <property type="nucleotide sequence ID" value="NZ_JAUTXY010000002.1"/>
</dbReference>
<accession>A0ABU7L737</accession>
<sequence length="104" mass="11076">MQSLACHACGTCVLVAKYSPAHTSIQWTGSSEGACHELAAARELDPAAYLLRCGALDHTVDVAVAEGRIPQTMRVEPHVRPLPSQESLLSDESLPSEEHATAAR</sequence>
<evidence type="ECO:0000313" key="3">
    <source>
        <dbReference type="Proteomes" id="UP001336020"/>
    </source>
</evidence>
<feature type="compositionally biased region" description="Low complexity" evidence="1">
    <location>
        <begin position="81"/>
        <end position="93"/>
    </location>
</feature>
<organism evidence="2 3">
    <name type="scientific">Rhodococcus artemisiae</name>
    <dbReference type="NCBI Taxonomy" id="714159"/>
    <lineage>
        <taxon>Bacteria</taxon>
        <taxon>Bacillati</taxon>
        <taxon>Actinomycetota</taxon>
        <taxon>Actinomycetes</taxon>
        <taxon>Mycobacteriales</taxon>
        <taxon>Nocardiaceae</taxon>
        <taxon>Rhodococcus</taxon>
    </lineage>
</organism>
<keyword evidence="3" id="KW-1185">Reference proteome</keyword>
<dbReference type="EMBL" id="JAUTXY010000002">
    <property type="protein sequence ID" value="MEE2057157.1"/>
    <property type="molecule type" value="Genomic_DNA"/>
</dbReference>
<feature type="region of interest" description="Disordered" evidence="1">
    <location>
        <begin position="75"/>
        <end position="104"/>
    </location>
</feature>
<dbReference type="Proteomes" id="UP001336020">
    <property type="component" value="Unassembled WGS sequence"/>
</dbReference>
<gene>
    <name evidence="2" type="ORF">Q7514_06405</name>
</gene>
<evidence type="ECO:0000256" key="1">
    <source>
        <dbReference type="SAM" id="MobiDB-lite"/>
    </source>
</evidence>
<evidence type="ECO:0000313" key="2">
    <source>
        <dbReference type="EMBL" id="MEE2057157.1"/>
    </source>
</evidence>
<reference evidence="2 3" key="1">
    <citation type="submission" date="2023-07" db="EMBL/GenBank/DDBJ databases">
        <authorList>
            <person name="Girao M."/>
            <person name="Carvalho M.F."/>
        </authorList>
    </citation>
    <scope>NUCLEOTIDE SEQUENCE [LARGE SCALE GENOMIC DNA]</scope>
    <source>
        <strain evidence="2 3">YIM65754</strain>
    </source>
</reference>
<proteinExistence type="predicted"/>
<comment type="caution">
    <text evidence="2">The sequence shown here is derived from an EMBL/GenBank/DDBJ whole genome shotgun (WGS) entry which is preliminary data.</text>
</comment>
<name>A0ABU7L737_9NOCA</name>